<accession>A0A914VDM1</accession>
<feature type="chain" id="PRO_5036858089" evidence="1">
    <location>
        <begin position="17"/>
        <end position="246"/>
    </location>
</feature>
<evidence type="ECO:0000313" key="3">
    <source>
        <dbReference type="WBParaSite" id="PSAMB.scaffold174size69268.g3104.t1"/>
    </source>
</evidence>
<organism evidence="2 3">
    <name type="scientific">Plectus sambesii</name>
    <dbReference type="NCBI Taxonomy" id="2011161"/>
    <lineage>
        <taxon>Eukaryota</taxon>
        <taxon>Metazoa</taxon>
        <taxon>Ecdysozoa</taxon>
        <taxon>Nematoda</taxon>
        <taxon>Chromadorea</taxon>
        <taxon>Plectida</taxon>
        <taxon>Plectina</taxon>
        <taxon>Plectoidea</taxon>
        <taxon>Plectidae</taxon>
        <taxon>Plectus</taxon>
    </lineage>
</organism>
<evidence type="ECO:0000313" key="2">
    <source>
        <dbReference type="Proteomes" id="UP000887566"/>
    </source>
</evidence>
<protein>
    <submittedName>
        <fullName evidence="3">Uncharacterized protein</fullName>
    </submittedName>
</protein>
<reference evidence="3" key="1">
    <citation type="submission" date="2022-11" db="UniProtKB">
        <authorList>
            <consortium name="WormBaseParasite"/>
        </authorList>
    </citation>
    <scope>IDENTIFICATION</scope>
</reference>
<keyword evidence="2" id="KW-1185">Reference proteome</keyword>
<keyword evidence="1" id="KW-0732">Signal</keyword>
<feature type="signal peptide" evidence="1">
    <location>
        <begin position="1"/>
        <end position="16"/>
    </location>
</feature>
<sequence length="246" mass="27668">MQLILVISLCVVTAYAQSYANLRFTHPVMGEMKVSTKKYPMLTPVEMPEIVYIAPSSQQLKAINEKAGRKRRQTIDPSFQSKVRSFLSTEFGNNVIAANLPAISDSQLPFKSFDMASDFEILIIPRATFAQFMQWYLVKLRVYGSERPGKNAPFPAQEIYNRLNGCPWVQNGNPSAGNPDIRFQSDNGGVMTDLKTTCTLDPNTDTIIFGLSYYGTRFKREPVAKPTQITQEWNSIMDASKKTLTT</sequence>
<dbReference type="WBParaSite" id="PSAMB.scaffold174size69268.g3104.t1">
    <property type="protein sequence ID" value="PSAMB.scaffold174size69268.g3104.t1"/>
    <property type="gene ID" value="PSAMB.scaffold174size69268.g3104"/>
</dbReference>
<proteinExistence type="predicted"/>
<name>A0A914VDM1_9BILA</name>
<evidence type="ECO:0000256" key="1">
    <source>
        <dbReference type="SAM" id="SignalP"/>
    </source>
</evidence>
<dbReference type="AlphaFoldDB" id="A0A914VDM1"/>
<dbReference type="Proteomes" id="UP000887566">
    <property type="component" value="Unplaced"/>
</dbReference>